<reference evidence="1" key="2">
    <citation type="submission" date="2014-06" db="EMBL/GenBank/DDBJ databases">
        <title>Draft genome sequence of Eubacterium siraeum (DSM 15702).</title>
        <authorList>
            <person name="Sudarsanam P."/>
            <person name="Ley R."/>
            <person name="Guruge J."/>
            <person name="Turnbaugh P.J."/>
            <person name="Mahowald M."/>
            <person name="Liep D."/>
            <person name="Gordon J."/>
        </authorList>
    </citation>
    <scope>NUCLEOTIDE SEQUENCE</scope>
    <source>
        <strain evidence="1">DSM 15702</strain>
    </source>
</reference>
<dbReference type="EMBL" id="ABCA03000037">
    <property type="protein sequence ID" value="EDS01481.1"/>
    <property type="molecule type" value="Genomic_DNA"/>
</dbReference>
<reference evidence="1" key="1">
    <citation type="submission" date="2007-10" db="EMBL/GenBank/DDBJ databases">
        <authorList>
            <person name="Fulton L."/>
            <person name="Clifton S."/>
            <person name="Fulton B."/>
            <person name="Xu J."/>
            <person name="Minx P."/>
            <person name="Pepin K.H."/>
            <person name="Johnson M."/>
            <person name="Thiruvilangam P."/>
            <person name="Bhonagiri V."/>
            <person name="Nash W.E."/>
            <person name="Mardis E.R."/>
            <person name="Wilson R.K."/>
        </authorList>
    </citation>
    <scope>NUCLEOTIDE SEQUENCE [LARGE SCALE GENOMIC DNA]</scope>
    <source>
        <strain evidence="1">DSM 15702</strain>
    </source>
</reference>
<protein>
    <submittedName>
        <fullName evidence="1">Uncharacterized protein</fullName>
    </submittedName>
</protein>
<name>B0MLJ9_9FIRM</name>
<dbReference type="Proteomes" id="UP000005326">
    <property type="component" value="Unassembled WGS sequence"/>
</dbReference>
<accession>B0MLJ9</accession>
<organism evidence="1 2">
    <name type="scientific">[Eubacterium] siraeum DSM 15702</name>
    <dbReference type="NCBI Taxonomy" id="428128"/>
    <lineage>
        <taxon>Bacteria</taxon>
        <taxon>Bacillati</taxon>
        <taxon>Bacillota</taxon>
        <taxon>Clostridia</taxon>
        <taxon>Eubacteriales</taxon>
        <taxon>Oscillospiraceae</taxon>
        <taxon>Oscillospiraceae incertae sedis</taxon>
    </lineage>
</organism>
<evidence type="ECO:0000313" key="2">
    <source>
        <dbReference type="Proteomes" id="UP000005326"/>
    </source>
</evidence>
<evidence type="ECO:0000313" key="1">
    <source>
        <dbReference type="EMBL" id="EDS01481.1"/>
    </source>
</evidence>
<comment type="caution">
    <text evidence="1">The sequence shown here is derived from an EMBL/GenBank/DDBJ whole genome shotgun (WGS) entry which is preliminary data.</text>
</comment>
<keyword evidence="2" id="KW-1185">Reference proteome</keyword>
<proteinExistence type="predicted"/>
<dbReference type="AlphaFoldDB" id="B0MLJ9"/>
<gene>
    <name evidence="1" type="ORF">EUBSIR_00686</name>
</gene>
<sequence>MQAVGSKRTALSPVRFFVITDNFRLLFLCKRRKIKTEPQNRLSASLHKTREKFI</sequence>